<name>T0QRQ4_SAPDV</name>
<dbReference type="InterPro" id="IPR045068">
    <property type="entry name" value="BACURD1-3"/>
</dbReference>
<dbReference type="PANTHER" id="PTHR11145">
    <property type="entry name" value="BTB/POZ DOMAIN-CONTAINING ADAPTER FOR CUL3-MEDIATED RHOA DEGRADATION PROTEIN FAMILY MEMBER"/>
    <property type="match status" value="1"/>
</dbReference>
<organism evidence="2 3">
    <name type="scientific">Saprolegnia diclina (strain VS20)</name>
    <dbReference type="NCBI Taxonomy" id="1156394"/>
    <lineage>
        <taxon>Eukaryota</taxon>
        <taxon>Sar</taxon>
        <taxon>Stramenopiles</taxon>
        <taxon>Oomycota</taxon>
        <taxon>Saprolegniomycetes</taxon>
        <taxon>Saprolegniales</taxon>
        <taxon>Saprolegniaceae</taxon>
        <taxon>Saprolegnia</taxon>
    </lineage>
</organism>
<dbReference type="InParanoid" id="T0QRQ4"/>
<dbReference type="CDD" id="cd18316">
    <property type="entry name" value="BTB_POZ_KCTD-like"/>
    <property type="match status" value="1"/>
</dbReference>
<dbReference type="AlphaFoldDB" id="T0QRQ4"/>
<dbReference type="InterPro" id="IPR000210">
    <property type="entry name" value="BTB/POZ_dom"/>
</dbReference>
<feature type="domain" description="BTB" evidence="1">
    <location>
        <begin position="94"/>
        <end position="162"/>
    </location>
</feature>
<dbReference type="PANTHER" id="PTHR11145:SF8">
    <property type="entry name" value="RE57120P"/>
    <property type="match status" value="1"/>
</dbReference>
<sequence length="359" mass="39699">MVVSCNKPDGVDFAALHASIAALTASPETTEALQHITHEMHAIVTSLATRDSALRLQEARVASQLELLSKLPSPCGHTASRHQQQSTTTSERAKVVTLNVGGTLFTTARETLLRTRGSYFDAMLSSDHWLPNEKGEYFLDLDPSTFPRIMKLLRTGFLPLDGLSEADEAELREMLDYLQIECPQPTPSAPPAAPLHNVYWDPRQCSVFLKLRERDTIVRQTTTGWSNVLATTLEKTFVVRVRLGAKIEVGFSTLKTFSPHIHRYGSAPRGYYFNCETYDVYSQLTKRVPSGLDPSTPTGIAVLLLQHDRDRRCIQFSINGTALAMTLRVEAGDVGALFPIARISSAGAEVELLPFQVPF</sequence>
<dbReference type="InterPro" id="IPR011333">
    <property type="entry name" value="SKP1/BTB/POZ_sf"/>
</dbReference>
<dbReference type="GeneID" id="19945727"/>
<evidence type="ECO:0000313" key="3">
    <source>
        <dbReference type="Proteomes" id="UP000030762"/>
    </source>
</evidence>
<dbReference type="GO" id="GO:0051260">
    <property type="term" value="P:protein homooligomerization"/>
    <property type="evidence" value="ECO:0007669"/>
    <property type="project" value="InterPro"/>
</dbReference>
<dbReference type="Pfam" id="PF02214">
    <property type="entry name" value="BTB_2"/>
    <property type="match status" value="1"/>
</dbReference>
<dbReference type="EMBL" id="JH767144">
    <property type="protein sequence ID" value="EQC37396.1"/>
    <property type="molecule type" value="Genomic_DNA"/>
</dbReference>
<evidence type="ECO:0000259" key="1">
    <source>
        <dbReference type="PROSITE" id="PS50097"/>
    </source>
</evidence>
<keyword evidence="3" id="KW-1185">Reference proteome</keyword>
<dbReference type="SUPFAM" id="SSF54695">
    <property type="entry name" value="POZ domain"/>
    <property type="match status" value="1"/>
</dbReference>
<protein>
    <recommendedName>
        <fullName evidence="1">BTB domain-containing protein</fullName>
    </recommendedName>
</protein>
<dbReference type="Proteomes" id="UP000030762">
    <property type="component" value="Unassembled WGS sequence"/>
</dbReference>
<gene>
    <name evidence="2" type="ORF">SDRG_05000</name>
</gene>
<accession>T0QRQ4</accession>
<reference evidence="2 3" key="1">
    <citation type="submission" date="2012-04" db="EMBL/GenBank/DDBJ databases">
        <title>The Genome Sequence of Saprolegnia declina VS20.</title>
        <authorList>
            <consortium name="The Broad Institute Genome Sequencing Platform"/>
            <person name="Russ C."/>
            <person name="Nusbaum C."/>
            <person name="Tyler B."/>
            <person name="van West P."/>
            <person name="Dieguez-Uribeondo J."/>
            <person name="de Bruijn I."/>
            <person name="Tripathy S."/>
            <person name="Jiang R."/>
            <person name="Young S.K."/>
            <person name="Zeng Q."/>
            <person name="Gargeya S."/>
            <person name="Fitzgerald M."/>
            <person name="Haas B."/>
            <person name="Abouelleil A."/>
            <person name="Alvarado L."/>
            <person name="Arachchi H.M."/>
            <person name="Berlin A."/>
            <person name="Chapman S.B."/>
            <person name="Goldberg J."/>
            <person name="Griggs A."/>
            <person name="Gujja S."/>
            <person name="Hansen M."/>
            <person name="Howarth C."/>
            <person name="Imamovic A."/>
            <person name="Larimer J."/>
            <person name="McCowen C."/>
            <person name="Montmayeur A."/>
            <person name="Murphy C."/>
            <person name="Neiman D."/>
            <person name="Pearson M."/>
            <person name="Priest M."/>
            <person name="Roberts A."/>
            <person name="Saif S."/>
            <person name="Shea T."/>
            <person name="Sisk P."/>
            <person name="Sykes S."/>
            <person name="Wortman J."/>
            <person name="Nusbaum C."/>
            <person name="Birren B."/>
        </authorList>
    </citation>
    <scope>NUCLEOTIDE SEQUENCE [LARGE SCALE GENOMIC DNA]</scope>
    <source>
        <strain evidence="2 3">VS20</strain>
    </source>
</reference>
<dbReference type="InterPro" id="IPR003131">
    <property type="entry name" value="T1-type_BTB"/>
</dbReference>
<dbReference type="OrthoDB" id="79493at2759"/>
<dbReference type="Gene3D" id="3.30.710.10">
    <property type="entry name" value="Potassium Channel Kv1.1, Chain A"/>
    <property type="match status" value="1"/>
</dbReference>
<evidence type="ECO:0000313" key="2">
    <source>
        <dbReference type="EMBL" id="EQC37396.1"/>
    </source>
</evidence>
<proteinExistence type="predicted"/>
<dbReference type="VEuPathDB" id="FungiDB:SDRG_05000"/>
<dbReference type="RefSeq" id="XP_008608916.1">
    <property type="nucleotide sequence ID" value="XM_008610694.1"/>
</dbReference>
<dbReference type="PROSITE" id="PS50097">
    <property type="entry name" value="BTB"/>
    <property type="match status" value="1"/>
</dbReference>